<reference evidence="5" key="1">
    <citation type="journal article" date="2019" name="Int. J. Syst. Evol. Microbiol.">
        <title>The Global Catalogue of Microorganisms (GCM) 10K type strain sequencing project: providing services to taxonomists for standard genome sequencing and annotation.</title>
        <authorList>
            <consortium name="The Broad Institute Genomics Platform"/>
            <consortium name="The Broad Institute Genome Sequencing Center for Infectious Disease"/>
            <person name="Wu L."/>
            <person name="Ma J."/>
        </authorList>
    </citation>
    <scope>NUCLEOTIDE SEQUENCE [LARGE SCALE GENOMIC DNA]</scope>
    <source>
        <strain evidence="5">CGMCC 1.14993</strain>
    </source>
</reference>
<accession>A0A8J3EXS5</accession>
<protein>
    <submittedName>
        <fullName evidence="4">Putative ADP-ribose pyrophosphatase YjhB</fullName>
    </submittedName>
</protein>
<dbReference type="InterPro" id="IPR059176">
    <property type="entry name" value="UDP-X_N"/>
</dbReference>
<name>A0A8J3EXS5_9BACI</name>
<dbReference type="Pfam" id="PF12535">
    <property type="entry name" value="Nudix_N"/>
    <property type="match status" value="1"/>
</dbReference>
<dbReference type="Gene3D" id="6.10.250.1120">
    <property type="match status" value="1"/>
</dbReference>
<keyword evidence="5" id="KW-1185">Reference proteome</keyword>
<evidence type="ECO:0000313" key="4">
    <source>
        <dbReference type="EMBL" id="GGI13159.1"/>
    </source>
</evidence>
<dbReference type="InterPro" id="IPR000086">
    <property type="entry name" value="NUDIX_hydrolase_dom"/>
</dbReference>
<dbReference type="Pfam" id="PF00293">
    <property type="entry name" value="NUDIX"/>
    <property type="match status" value="1"/>
</dbReference>
<dbReference type="PANTHER" id="PTHR43046:SF16">
    <property type="entry name" value="ADP-RIBOSE PYROPHOSPHATASE YJHB-RELATED"/>
    <property type="match status" value="1"/>
</dbReference>
<dbReference type="OrthoDB" id="9804442at2"/>
<dbReference type="Gene3D" id="3.90.79.10">
    <property type="entry name" value="Nucleoside Triphosphate Pyrophosphohydrolase"/>
    <property type="match status" value="1"/>
</dbReference>
<keyword evidence="2" id="KW-0378">Hydrolase</keyword>
<dbReference type="CDD" id="cd04672">
    <property type="entry name" value="NUDIX_CDP-Chase_like"/>
    <property type="match status" value="1"/>
</dbReference>
<dbReference type="Proteomes" id="UP000626244">
    <property type="component" value="Unassembled WGS sequence"/>
</dbReference>
<gene>
    <name evidence="4" type="primary">yjhB</name>
    <name evidence="4" type="ORF">GCM10007380_16520</name>
</gene>
<feature type="domain" description="Nudix hydrolase" evidence="3">
    <location>
        <begin position="66"/>
        <end position="194"/>
    </location>
</feature>
<sequence>MSYKWIEWAMKIQSISKNGLAFSKDVFDIERYEQLQKLSAEILSEYSELEMESVLNLFHQEKGYQTPKVDVRGVVFKDNQILLVREKNDNKWSLPGGFCDVGLSSSENIVKEIKEESGYEVKAKKLLAILDMNKHPHPPQAYHYYKIFIQCDIIGGESKIGIETQEIDFFAEHALPKLSLSRVTESQIHLLFEYLRDPNKETVFD</sequence>
<dbReference type="InterPro" id="IPR015797">
    <property type="entry name" value="NUDIX_hydrolase-like_dom_sf"/>
</dbReference>
<proteinExistence type="predicted"/>
<organism evidence="4 5">
    <name type="scientific">Gottfriedia solisilvae</name>
    <dbReference type="NCBI Taxonomy" id="1516104"/>
    <lineage>
        <taxon>Bacteria</taxon>
        <taxon>Bacillati</taxon>
        <taxon>Bacillota</taxon>
        <taxon>Bacilli</taxon>
        <taxon>Bacillales</taxon>
        <taxon>Bacillaceae</taxon>
        <taxon>Gottfriedia</taxon>
    </lineage>
</organism>
<dbReference type="SUPFAM" id="SSF55811">
    <property type="entry name" value="Nudix"/>
    <property type="match status" value="1"/>
</dbReference>
<dbReference type="PROSITE" id="PS51462">
    <property type="entry name" value="NUDIX"/>
    <property type="match status" value="1"/>
</dbReference>
<dbReference type="RefSeq" id="WP_087998050.1">
    <property type="nucleotide sequence ID" value="NZ_BMHB01000001.1"/>
</dbReference>
<evidence type="ECO:0000313" key="5">
    <source>
        <dbReference type="Proteomes" id="UP000626244"/>
    </source>
</evidence>
<evidence type="ECO:0000259" key="3">
    <source>
        <dbReference type="PROSITE" id="PS51462"/>
    </source>
</evidence>
<comment type="cofactor">
    <cofactor evidence="1">
        <name>Mg(2+)</name>
        <dbReference type="ChEBI" id="CHEBI:18420"/>
    </cofactor>
</comment>
<comment type="caution">
    <text evidence="4">The sequence shown here is derived from an EMBL/GenBank/DDBJ whole genome shotgun (WGS) entry which is preliminary data.</text>
</comment>
<evidence type="ECO:0000256" key="2">
    <source>
        <dbReference type="ARBA" id="ARBA00022801"/>
    </source>
</evidence>
<dbReference type="EMBL" id="BMHB01000001">
    <property type="protein sequence ID" value="GGI13159.1"/>
    <property type="molecule type" value="Genomic_DNA"/>
</dbReference>
<dbReference type="AlphaFoldDB" id="A0A8J3EXS5"/>
<dbReference type="GO" id="GO:0016787">
    <property type="term" value="F:hydrolase activity"/>
    <property type="evidence" value="ECO:0007669"/>
    <property type="project" value="UniProtKB-KW"/>
</dbReference>
<dbReference type="PANTHER" id="PTHR43046">
    <property type="entry name" value="GDP-MANNOSE MANNOSYL HYDROLASE"/>
    <property type="match status" value="1"/>
</dbReference>
<evidence type="ECO:0000256" key="1">
    <source>
        <dbReference type="ARBA" id="ARBA00001946"/>
    </source>
</evidence>